<keyword evidence="3" id="KW-1185">Reference proteome</keyword>
<proteinExistence type="predicted"/>
<feature type="compositionally biased region" description="Pro residues" evidence="1">
    <location>
        <begin position="90"/>
        <end position="102"/>
    </location>
</feature>
<name>A0A5C3NWA1_9APHY</name>
<dbReference type="Proteomes" id="UP000308197">
    <property type="component" value="Unassembled WGS sequence"/>
</dbReference>
<evidence type="ECO:0000256" key="1">
    <source>
        <dbReference type="SAM" id="MobiDB-lite"/>
    </source>
</evidence>
<feature type="region of interest" description="Disordered" evidence="1">
    <location>
        <begin position="1"/>
        <end position="113"/>
    </location>
</feature>
<reference evidence="2 3" key="1">
    <citation type="journal article" date="2019" name="Nat. Ecol. Evol.">
        <title>Megaphylogeny resolves global patterns of mushroom evolution.</title>
        <authorList>
            <person name="Varga T."/>
            <person name="Krizsan K."/>
            <person name="Foldi C."/>
            <person name="Dima B."/>
            <person name="Sanchez-Garcia M."/>
            <person name="Sanchez-Ramirez S."/>
            <person name="Szollosi G.J."/>
            <person name="Szarkandi J.G."/>
            <person name="Papp V."/>
            <person name="Albert L."/>
            <person name="Andreopoulos W."/>
            <person name="Angelini C."/>
            <person name="Antonin V."/>
            <person name="Barry K.W."/>
            <person name="Bougher N.L."/>
            <person name="Buchanan P."/>
            <person name="Buyck B."/>
            <person name="Bense V."/>
            <person name="Catcheside P."/>
            <person name="Chovatia M."/>
            <person name="Cooper J."/>
            <person name="Damon W."/>
            <person name="Desjardin D."/>
            <person name="Finy P."/>
            <person name="Geml J."/>
            <person name="Haridas S."/>
            <person name="Hughes K."/>
            <person name="Justo A."/>
            <person name="Karasinski D."/>
            <person name="Kautmanova I."/>
            <person name="Kiss B."/>
            <person name="Kocsube S."/>
            <person name="Kotiranta H."/>
            <person name="LaButti K.M."/>
            <person name="Lechner B.E."/>
            <person name="Liimatainen K."/>
            <person name="Lipzen A."/>
            <person name="Lukacs Z."/>
            <person name="Mihaltcheva S."/>
            <person name="Morgado L.N."/>
            <person name="Niskanen T."/>
            <person name="Noordeloos M.E."/>
            <person name="Ohm R.A."/>
            <person name="Ortiz-Santana B."/>
            <person name="Ovrebo C."/>
            <person name="Racz N."/>
            <person name="Riley R."/>
            <person name="Savchenko A."/>
            <person name="Shiryaev A."/>
            <person name="Soop K."/>
            <person name="Spirin V."/>
            <person name="Szebenyi C."/>
            <person name="Tomsovsky M."/>
            <person name="Tulloss R.E."/>
            <person name="Uehling J."/>
            <person name="Grigoriev I.V."/>
            <person name="Vagvolgyi C."/>
            <person name="Papp T."/>
            <person name="Martin F.M."/>
            <person name="Miettinen O."/>
            <person name="Hibbett D.S."/>
            <person name="Nagy L.G."/>
        </authorList>
    </citation>
    <scope>NUCLEOTIDE SEQUENCE [LARGE SCALE GENOMIC DNA]</scope>
    <source>
        <strain evidence="2 3">HHB13444</strain>
    </source>
</reference>
<evidence type="ECO:0000313" key="2">
    <source>
        <dbReference type="EMBL" id="TFK81634.1"/>
    </source>
</evidence>
<accession>A0A5C3NWA1</accession>
<feature type="compositionally biased region" description="Low complexity" evidence="1">
    <location>
        <begin position="42"/>
        <end position="63"/>
    </location>
</feature>
<evidence type="ECO:0000313" key="3">
    <source>
        <dbReference type="Proteomes" id="UP000308197"/>
    </source>
</evidence>
<sequence>MSTRPGSPIGERVRKRRRGHGHDAEDEPGPAPHTESKTSDNSTPAPATTYTPPGSPTSDLTTPPSTPSAGPVTPALSCTSTASDTSAVRTPPPYVPPSPISPSPRTRVEKTSVHGDIHSPLAVGTAALAPSPAIQVSGPTSITAPSTAVASFVQASVAAVSPPATVVVGSAGNQQVVPVPVSTEAAAESGTAAITVPPVPINETHVATTTAIAAPLIPDLVVTSTTTEQPTVIEPVAAPATAAATQALVAAPETATAGAVTNNLPALVNNNNNDPTDHAPTGPVALIPTAPVAPATPVPQAPPVALAPPVVAAAPVTLAPPAGPHGQAVPAQNVVGQPGNNPLHNPVQLGPPAAHPPIPIPFATAPVPPAIPQLLPGFEDVPGAIQGIVLNIADASSPADHVYGLTTVPSHLDWGKGRLERRLVEGTSTVYVRYPGRVRTTWFFGRSGQPQSRVNVGINLMYDTHEHAMDVLFKKAKPPAAVPEVVFASRLQGQRQRGSFTEMVVPFKNVFDARDGVLAKTEDRRINAVDFTDNDVIVVEAELTRWKKSGSSGWSAFDVGFDLAAIFLLWDSS</sequence>
<dbReference type="EMBL" id="ML211578">
    <property type="protein sequence ID" value="TFK81634.1"/>
    <property type="molecule type" value="Genomic_DNA"/>
</dbReference>
<dbReference type="AlphaFoldDB" id="A0A5C3NWA1"/>
<feature type="compositionally biased region" description="Polar residues" evidence="1">
    <location>
        <begin position="76"/>
        <end position="87"/>
    </location>
</feature>
<dbReference type="STRING" id="1314778.A0A5C3NWA1"/>
<dbReference type="InParanoid" id="A0A5C3NWA1"/>
<gene>
    <name evidence="2" type="ORF">K466DRAFT_568892</name>
</gene>
<organism evidence="2 3">
    <name type="scientific">Polyporus arcularius HHB13444</name>
    <dbReference type="NCBI Taxonomy" id="1314778"/>
    <lineage>
        <taxon>Eukaryota</taxon>
        <taxon>Fungi</taxon>
        <taxon>Dikarya</taxon>
        <taxon>Basidiomycota</taxon>
        <taxon>Agaricomycotina</taxon>
        <taxon>Agaricomycetes</taxon>
        <taxon>Polyporales</taxon>
        <taxon>Polyporaceae</taxon>
        <taxon>Polyporus</taxon>
    </lineage>
</organism>
<protein>
    <submittedName>
        <fullName evidence="2">Uncharacterized protein</fullName>
    </submittedName>
</protein>